<dbReference type="CDD" id="cd20298">
    <property type="entry name" value="cupin_UAH"/>
    <property type="match status" value="1"/>
</dbReference>
<dbReference type="AlphaFoldDB" id="A0A556A7E5"/>
<organism evidence="5 6">
    <name type="scientific">Verticiella sediminum</name>
    <dbReference type="NCBI Taxonomy" id="1247510"/>
    <lineage>
        <taxon>Bacteria</taxon>
        <taxon>Pseudomonadati</taxon>
        <taxon>Pseudomonadota</taxon>
        <taxon>Betaproteobacteria</taxon>
        <taxon>Burkholderiales</taxon>
        <taxon>Alcaligenaceae</taxon>
        <taxon>Verticiella</taxon>
    </lineage>
</organism>
<comment type="catalytic activity">
    <reaction evidence="4">
        <text>(S)-ureidoglycolate = urea + glyoxylate</text>
        <dbReference type="Rhea" id="RHEA:11304"/>
        <dbReference type="ChEBI" id="CHEBI:16199"/>
        <dbReference type="ChEBI" id="CHEBI:36655"/>
        <dbReference type="ChEBI" id="CHEBI:57296"/>
        <dbReference type="EC" id="4.3.2.3"/>
    </reaction>
</comment>
<name>A0A556A7E5_9BURK</name>
<evidence type="ECO:0000256" key="3">
    <source>
        <dbReference type="ARBA" id="ARBA00023239"/>
    </source>
</evidence>
<dbReference type="InterPro" id="IPR007247">
    <property type="entry name" value="Ureidogly_lyase"/>
</dbReference>
<protein>
    <submittedName>
        <fullName evidence="5">Ureidoglycolate hydrolase</fullName>
    </submittedName>
</protein>
<sequence length="157" mass="16726">MLIIPTPLTAEAFAPYGHVLQCPRQPARQYHDPILANLRGSGASPSLSLITVAPTALPLRLTALERHAYSSQTFIPLDVAAYVVIVAPRAPDGGPDGGAAQAFLAGPEQAVSYHADTWHHGLTVLERQARFAILMWRAGDDGDEEFRPIAPVSVAGV</sequence>
<dbReference type="Gene3D" id="2.60.120.480">
    <property type="entry name" value="Ureidoglycolate hydrolase"/>
    <property type="match status" value="1"/>
</dbReference>
<dbReference type="Proteomes" id="UP000318405">
    <property type="component" value="Unassembled WGS sequence"/>
</dbReference>
<comment type="subunit">
    <text evidence="1">Homodimer.</text>
</comment>
<dbReference type="GO" id="GO:0006144">
    <property type="term" value="P:purine nucleobase metabolic process"/>
    <property type="evidence" value="ECO:0007669"/>
    <property type="project" value="UniProtKB-KW"/>
</dbReference>
<dbReference type="GO" id="GO:0004848">
    <property type="term" value="F:ureidoglycolate hydrolase activity"/>
    <property type="evidence" value="ECO:0007669"/>
    <property type="project" value="InterPro"/>
</dbReference>
<comment type="caution">
    <text evidence="5">The sequence shown here is derived from an EMBL/GenBank/DDBJ whole genome shotgun (WGS) entry which is preliminary data.</text>
</comment>
<keyword evidence="6" id="KW-1185">Reference proteome</keyword>
<evidence type="ECO:0000313" key="6">
    <source>
        <dbReference type="Proteomes" id="UP000318405"/>
    </source>
</evidence>
<evidence type="ECO:0000313" key="5">
    <source>
        <dbReference type="EMBL" id="TSH88799.1"/>
    </source>
</evidence>
<dbReference type="SUPFAM" id="SSF51182">
    <property type="entry name" value="RmlC-like cupins"/>
    <property type="match status" value="1"/>
</dbReference>
<dbReference type="PANTHER" id="PTHR21221:SF1">
    <property type="entry name" value="UREIDOGLYCOLATE LYASE"/>
    <property type="match status" value="1"/>
</dbReference>
<dbReference type="InterPro" id="IPR047233">
    <property type="entry name" value="UAH_cupin"/>
</dbReference>
<dbReference type="EMBL" id="VLTJ01000042">
    <property type="protein sequence ID" value="TSH88799.1"/>
    <property type="molecule type" value="Genomic_DNA"/>
</dbReference>
<dbReference type="PANTHER" id="PTHR21221">
    <property type="entry name" value="UREIDOGLYCOLATE HYDROLASE"/>
    <property type="match status" value="1"/>
</dbReference>
<keyword evidence="3" id="KW-0456">Lyase</keyword>
<reference evidence="5 6" key="1">
    <citation type="submission" date="2019-07" db="EMBL/GenBank/DDBJ databases">
        <title>Qingshengfaniella alkalisoli gen. nov., sp. nov., isolated from saline soil.</title>
        <authorList>
            <person name="Xu L."/>
            <person name="Huang X.-X."/>
            <person name="Sun J.-Q."/>
        </authorList>
    </citation>
    <scope>NUCLEOTIDE SEQUENCE [LARGE SCALE GENOMIC DNA]</scope>
    <source>
        <strain evidence="5 6">DSM 27279</strain>
    </source>
</reference>
<dbReference type="GO" id="GO:0000256">
    <property type="term" value="P:allantoin catabolic process"/>
    <property type="evidence" value="ECO:0007669"/>
    <property type="project" value="InterPro"/>
</dbReference>
<gene>
    <name evidence="5" type="ORF">FOZ76_24450</name>
</gene>
<dbReference type="OrthoDB" id="9804602at2"/>
<dbReference type="InterPro" id="IPR011051">
    <property type="entry name" value="RmlC_Cupin_sf"/>
</dbReference>
<accession>A0A556A7E5</accession>
<dbReference type="InterPro" id="IPR024060">
    <property type="entry name" value="Ureidoglycolate_lyase_dom_sf"/>
</dbReference>
<keyword evidence="2" id="KW-0659">Purine metabolism</keyword>
<proteinExistence type="predicted"/>
<evidence type="ECO:0000256" key="2">
    <source>
        <dbReference type="ARBA" id="ARBA00022631"/>
    </source>
</evidence>
<evidence type="ECO:0000256" key="1">
    <source>
        <dbReference type="ARBA" id="ARBA00011738"/>
    </source>
</evidence>
<keyword evidence="5" id="KW-0378">Hydrolase</keyword>
<dbReference type="RefSeq" id="WP_143950915.1">
    <property type="nucleotide sequence ID" value="NZ_BAABMB010000005.1"/>
</dbReference>
<evidence type="ECO:0000256" key="4">
    <source>
        <dbReference type="ARBA" id="ARBA00047684"/>
    </source>
</evidence>
<dbReference type="Pfam" id="PF04115">
    <property type="entry name" value="Ureidogly_lyase"/>
    <property type="match status" value="1"/>
</dbReference>
<dbReference type="GO" id="GO:0050385">
    <property type="term" value="F:ureidoglycolate lyase activity"/>
    <property type="evidence" value="ECO:0007669"/>
    <property type="project" value="UniProtKB-EC"/>
</dbReference>